<keyword evidence="4" id="KW-1185">Reference proteome</keyword>
<dbReference type="InterPro" id="IPR036218">
    <property type="entry name" value="HIVI-bd_sf"/>
</dbReference>
<dbReference type="AlphaFoldDB" id="A0ABD0Y685"/>
<dbReference type="SUPFAM" id="SSF140576">
    <property type="entry name" value="HIV integrase-binding domain"/>
    <property type="match status" value="1"/>
</dbReference>
<evidence type="ECO:0000313" key="4">
    <source>
        <dbReference type="Proteomes" id="UP001558652"/>
    </source>
</evidence>
<accession>A0ABD0Y685</accession>
<evidence type="ECO:0000259" key="2">
    <source>
        <dbReference type="Pfam" id="PF11467"/>
    </source>
</evidence>
<evidence type="ECO:0000313" key="3">
    <source>
        <dbReference type="EMBL" id="KAL1122149.1"/>
    </source>
</evidence>
<feature type="compositionally biased region" description="Basic and acidic residues" evidence="1">
    <location>
        <begin position="91"/>
        <end position="112"/>
    </location>
</feature>
<gene>
    <name evidence="3" type="ORF">AAG570_003554</name>
</gene>
<name>A0ABD0Y685_9HEMI</name>
<proteinExistence type="predicted"/>
<dbReference type="InterPro" id="IPR021567">
    <property type="entry name" value="LEDGF_IBD"/>
</dbReference>
<dbReference type="Proteomes" id="UP001558652">
    <property type="component" value="Unassembled WGS sequence"/>
</dbReference>
<evidence type="ECO:0000256" key="1">
    <source>
        <dbReference type="SAM" id="MobiDB-lite"/>
    </source>
</evidence>
<dbReference type="InterPro" id="IPR035441">
    <property type="entry name" value="TFIIS/LEDGF_dom_sf"/>
</dbReference>
<feature type="region of interest" description="Disordered" evidence="1">
    <location>
        <begin position="1"/>
        <end position="112"/>
    </location>
</feature>
<sequence>MESAAENENEDSALDDSGINSSRRSSTSSKSGKLTSPGKSREKKRKLESENVALEDGEFKKGKPSNSLDSDTAKSSPEVMSRSGRKIKPKRFADFEGNKSESPEKNDTEDLSEEMKEDFIVFEVNDEKIEIPLKLNRPSSIDQKNINDWDIMVCKYAMTLKKRLEAGETLPISIEKHMDEWTKEKLKTFEAVQEDREQKIAQLKVETQLLDIDTRIKSSLSLNKADPDKCLQLMDEVLELNINALMLKKHPEVVETVKKMRKYVGNTTQWSMTDEQLLAFNSKASMIRSKAEHVYNKFKSMFLVPNGKSFWEIFAKELDAFNKKTENMSMEAVFSMVHEPE</sequence>
<dbReference type="Pfam" id="PF11467">
    <property type="entry name" value="LEDGF"/>
    <property type="match status" value="1"/>
</dbReference>
<dbReference type="EMBL" id="JBFDAA010000014">
    <property type="protein sequence ID" value="KAL1122149.1"/>
    <property type="molecule type" value="Genomic_DNA"/>
</dbReference>
<feature type="compositionally biased region" description="Acidic residues" evidence="1">
    <location>
        <begin position="1"/>
        <end position="14"/>
    </location>
</feature>
<feature type="compositionally biased region" description="Polar residues" evidence="1">
    <location>
        <begin position="64"/>
        <end position="75"/>
    </location>
</feature>
<comment type="caution">
    <text evidence="3">The sequence shown here is derived from an EMBL/GenBank/DDBJ whole genome shotgun (WGS) entry which is preliminary data.</text>
</comment>
<organism evidence="3 4">
    <name type="scientific">Ranatra chinensis</name>
    <dbReference type="NCBI Taxonomy" id="642074"/>
    <lineage>
        <taxon>Eukaryota</taxon>
        <taxon>Metazoa</taxon>
        <taxon>Ecdysozoa</taxon>
        <taxon>Arthropoda</taxon>
        <taxon>Hexapoda</taxon>
        <taxon>Insecta</taxon>
        <taxon>Pterygota</taxon>
        <taxon>Neoptera</taxon>
        <taxon>Paraneoptera</taxon>
        <taxon>Hemiptera</taxon>
        <taxon>Heteroptera</taxon>
        <taxon>Panheteroptera</taxon>
        <taxon>Nepomorpha</taxon>
        <taxon>Nepidae</taxon>
        <taxon>Ranatrinae</taxon>
        <taxon>Ranatra</taxon>
    </lineage>
</organism>
<feature type="domain" description="Lens epithelium-derived growth factor integrase-binding" evidence="2">
    <location>
        <begin position="206"/>
        <end position="323"/>
    </location>
</feature>
<feature type="compositionally biased region" description="Low complexity" evidence="1">
    <location>
        <begin position="15"/>
        <end position="38"/>
    </location>
</feature>
<protein>
    <recommendedName>
        <fullName evidence="2">Lens epithelium-derived growth factor integrase-binding domain-containing protein</fullName>
    </recommendedName>
</protein>
<dbReference type="Gene3D" id="1.20.930.10">
    <property type="entry name" value="Conserved domain common to transcription factors TFIIS, elongin A, CRSP70"/>
    <property type="match status" value="1"/>
</dbReference>
<reference evidence="3 4" key="1">
    <citation type="submission" date="2024-07" db="EMBL/GenBank/DDBJ databases">
        <title>Chromosome-level genome assembly of the water stick insect Ranatra chinensis (Heteroptera: Nepidae).</title>
        <authorList>
            <person name="Liu X."/>
        </authorList>
    </citation>
    <scope>NUCLEOTIDE SEQUENCE [LARGE SCALE GENOMIC DNA]</scope>
    <source>
        <strain evidence="3">Cailab_2021Rc</strain>
        <tissue evidence="3">Muscle</tissue>
    </source>
</reference>